<evidence type="ECO:0000256" key="1">
    <source>
        <dbReference type="ARBA" id="ARBA00006484"/>
    </source>
</evidence>
<accession>A0A644YFF0</accession>
<name>A0A644YFF0_9ZZZZ</name>
<dbReference type="InterPro" id="IPR002347">
    <property type="entry name" value="SDR_fam"/>
</dbReference>
<reference evidence="3" key="1">
    <citation type="submission" date="2019-08" db="EMBL/GenBank/DDBJ databases">
        <authorList>
            <person name="Kucharzyk K."/>
            <person name="Murdoch R.W."/>
            <person name="Higgins S."/>
            <person name="Loffler F."/>
        </authorList>
    </citation>
    <scope>NUCLEOTIDE SEQUENCE</scope>
</reference>
<dbReference type="FunFam" id="3.40.50.720:FF:000084">
    <property type="entry name" value="Short-chain dehydrogenase reductase"/>
    <property type="match status" value="1"/>
</dbReference>
<gene>
    <name evidence="3" type="primary">fabG_62</name>
    <name evidence="3" type="ORF">SDC9_73135</name>
</gene>
<dbReference type="EC" id="1.1.1.100" evidence="3"/>
<evidence type="ECO:0000313" key="3">
    <source>
        <dbReference type="EMBL" id="MPM26631.1"/>
    </source>
</evidence>
<proteinExistence type="inferred from homology"/>
<dbReference type="AlphaFoldDB" id="A0A644YFF0"/>
<dbReference type="InterPro" id="IPR036291">
    <property type="entry name" value="NAD(P)-bd_dom_sf"/>
</dbReference>
<dbReference type="CDD" id="cd05233">
    <property type="entry name" value="SDR_c"/>
    <property type="match status" value="1"/>
</dbReference>
<dbReference type="Gene3D" id="3.40.50.720">
    <property type="entry name" value="NAD(P)-binding Rossmann-like Domain"/>
    <property type="match status" value="1"/>
</dbReference>
<dbReference type="PRINTS" id="PR00081">
    <property type="entry name" value="GDHRDH"/>
</dbReference>
<organism evidence="3">
    <name type="scientific">bioreactor metagenome</name>
    <dbReference type="NCBI Taxonomy" id="1076179"/>
    <lineage>
        <taxon>unclassified sequences</taxon>
        <taxon>metagenomes</taxon>
        <taxon>ecological metagenomes</taxon>
    </lineage>
</organism>
<dbReference type="PRINTS" id="PR00080">
    <property type="entry name" value="SDRFAMILY"/>
</dbReference>
<comment type="caution">
    <text evidence="3">The sequence shown here is derived from an EMBL/GenBank/DDBJ whole genome shotgun (WGS) entry which is preliminary data.</text>
</comment>
<dbReference type="GO" id="GO:0004316">
    <property type="term" value="F:3-oxoacyl-[acyl-carrier-protein] reductase (NADPH) activity"/>
    <property type="evidence" value="ECO:0007669"/>
    <property type="project" value="UniProtKB-EC"/>
</dbReference>
<protein>
    <submittedName>
        <fullName evidence="3">3-oxoacyl-[acyl-carrier-protein] reductase FabG</fullName>
        <ecNumber evidence="3">1.1.1.100</ecNumber>
    </submittedName>
</protein>
<evidence type="ECO:0000256" key="2">
    <source>
        <dbReference type="ARBA" id="ARBA00023002"/>
    </source>
</evidence>
<dbReference type="PANTHER" id="PTHR43639">
    <property type="entry name" value="OXIDOREDUCTASE, SHORT-CHAIN DEHYDROGENASE/REDUCTASE FAMILY (AFU_ORTHOLOGUE AFUA_5G02870)"/>
    <property type="match status" value="1"/>
</dbReference>
<dbReference type="EMBL" id="VSSQ01004786">
    <property type="protein sequence ID" value="MPM26631.1"/>
    <property type="molecule type" value="Genomic_DNA"/>
</dbReference>
<dbReference type="Pfam" id="PF13561">
    <property type="entry name" value="adh_short_C2"/>
    <property type="match status" value="1"/>
</dbReference>
<dbReference type="PANTHER" id="PTHR43639:SF1">
    <property type="entry name" value="SHORT-CHAIN DEHYDROGENASE_REDUCTASE FAMILY PROTEIN"/>
    <property type="match status" value="1"/>
</dbReference>
<dbReference type="SUPFAM" id="SSF51735">
    <property type="entry name" value="NAD(P)-binding Rossmann-fold domains"/>
    <property type="match status" value="1"/>
</dbReference>
<comment type="similarity">
    <text evidence="1">Belongs to the short-chain dehydrogenases/reductases (SDR) family.</text>
</comment>
<sequence>MEIKGKVALITGGGTGVGKGVALRLAQEGTNICINYAHSEKEAYEAKAEVEALGVKCNVYKADVSNDEDDKAMIEAILKDFGQLDILVNNAGRTHFVNHSDLEGMKSEYFDDIFALNVKGTFFMCRAAAAALKKSHGVIINITSIAGVTGLGSSIAYAASKAAEISITKSLARVLAPEVRVIGVAPGIVLTRWVDGHSDHIDKLAGETPLQKVAEPADIAQTVYALIAHADFVTGQNIIVDGGAFI</sequence>
<keyword evidence="2 3" id="KW-0560">Oxidoreductase</keyword>